<gene>
    <name evidence="1" type="ORF">I5I61_21520</name>
</gene>
<proteinExistence type="predicted"/>
<keyword evidence="2" id="KW-1185">Reference proteome</keyword>
<evidence type="ECO:0000313" key="1">
    <source>
        <dbReference type="EMBL" id="MBG6290043.1"/>
    </source>
</evidence>
<dbReference type="RefSeq" id="WP_196913270.1">
    <property type="nucleotide sequence ID" value="NZ_JADTFC010000063.1"/>
</dbReference>
<comment type="caution">
    <text evidence="1">The sequence shown here is derived from an EMBL/GenBank/DDBJ whole genome shotgun (WGS) entry which is preliminary data.</text>
</comment>
<accession>A0ABS0KQ09</accession>
<sequence length="107" mass="11793">MDTRFGRLMGRLHSVGMARTADAIVDYLDRQGAVIAEGIAVAIDDSVDRPNDDTGAIDRVRAISVLWSALPHLDRKGAFRDSAGKLWRINGIHEDDRHLISLYVVPA</sequence>
<organism evidence="1 2">
    <name type="scientific">Pseudomonas nitroreducens</name>
    <dbReference type="NCBI Taxonomy" id="46680"/>
    <lineage>
        <taxon>Bacteria</taxon>
        <taxon>Pseudomonadati</taxon>
        <taxon>Pseudomonadota</taxon>
        <taxon>Gammaproteobacteria</taxon>
        <taxon>Pseudomonadales</taxon>
        <taxon>Pseudomonadaceae</taxon>
        <taxon>Pseudomonas</taxon>
    </lineage>
</organism>
<evidence type="ECO:0000313" key="2">
    <source>
        <dbReference type="Proteomes" id="UP000608450"/>
    </source>
</evidence>
<dbReference type="Proteomes" id="UP000608450">
    <property type="component" value="Unassembled WGS sequence"/>
</dbReference>
<name>A0ABS0KQ09_PSENT</name>
<protein>
    <submittedName>
        <fullName evidence="1">Uncharacterized protein</fullName>
    </submittedName>
</protein>
<reference evidence="1 2" key="1">
    <citation type="submission" date="2020-11" db="EMBL/GenBank/DDBJ databases">
        <title>Enhanced detection system for hospital associated transmission using whole genome sequencing surveillance.</title>
        <authorList>
            <person name="Harrison L.H."/>
            <person name="Van Tyne D."/>
            <person name="Marsh J.W."/>
            <person name="Griffith M.P."/>
            <person name="Snyder D.J."/>
            <person name="Cooper V.S."/>
            <person name="Mustapha M."/>
        </authorList>
    </citation>
    <scope>NUCLEOTIDE SEQUENCE [LARGE SCALE GENOMIC DNA]</scope>
    <source>
        <strain evidence="1 2">PSA00705</strain>
    </source>
</reference>
<dbReference type="EMBL" id="JADTFC010000063">
    <property type="protein sequence ID" value="MBG6290043.1"/>
    <property type="molecule type" value="Genomic_DNA"/>
</dbReference>